<comment type="caution">
    <text evidence="4">The sequence shown here is derived from an EMBL/GenBank/DDBJ whole genome shotgun (WGS) entry which is preliminary data.</text>
</comment>
<dbReference type="EMBL" id="JBITGY010000006">
    <property type="protein sequence ID" value="MFI6500665.1"/>
    <property type="molecule type" value="Genomic_DNA"/>
</dbReference>
<evidence type="ECO:0000256" key="1">
    <source>
        <dbReference type="ARBA" id="ARBA00004886"/>
    </source>
</evidence>
<evidence type="ECO:0000256" key="2">
    <source>
        <dbReference type="ARBA" id="ARBA00011741"/>
    </source>
</evidence>
<proteinExistence type="predicted"/>
<comment type="pathway">
    <text evidence="1">Cofactor biosynthesis; pyrroloquinoline quinone biosynthesis.</text>
</comment>
<comment type="subunit">
    <text evidence="2">Monomer. Interacts with PqqE.</text>
</comment>
<keyword evidence="5" id="KW-1185">Reference proteome</keyword>
<protein>
    <submittedName>
        <fullName evidence="4">Pyrroloquinoline quinone biosynthesis peptide chaperone PqqD</fullName>
    </submittedName>
</protein>
<sequence>MSEWRPALSRSAMLRHCDVRQAELLIVPERIVVLNDEAAEIVGLCDGRRTVAEIVAEFPEEAGPDVTEFLSRVRAEGWLR</sequence>
<dbReference type="RefSeq" id="WP_397084703.1">
    <property type="nucleotide sequence ID" value="NZ_JBITGY010000006.1"/>
</dbReference>
<dbReference type="NCBIfam" id="TIGR03859">
    <property type="entry name" value="PQQ_PqqD"/>
    <property type="match status" value="1"/>
</dbReference>
<dbReference type="InterPro" id="IPR008792">
    <property type="entry name" value="PQQD"/>
</dbReference>
<dbReference type="InterPro" id="IPR041881">
    <property type="entry name" value="PqqD_sf"/>
</dbReference>
<reference evidence="4 5" key="1">
    <citation type="submission" date="2024-10" db="EMBL/GenBank/DDBJ databases">
        <title>The Natural Products Discovery Center: Release of the First 8490 Sequenced Strains for Exploring Actinobacteria Biosynthetic Diversity.</title>
        <authorList>
            <person name="Kalkreuter E."/>
            <person name="Kautsar S.A."/>
            <person name="Yang D."/>
            <person name="Bader C.D."/>
            <person name="Teijaro C.N."/>
            <person name="Fluegel L."/>
            <person name="Davis C.M."/>
            <person name="Simpson J.R."/>
            <person name="Lauterbach L."/>
            <person name="Steele A.D."/>
            <person name="Gui C."/>
            <person name="Meng S."/>
            <person name="Li G."/>
            <person name="Viehrig K."/>
            <person name="Ye F."/>
            <person name="Su P."/>
            <person name="Kiefer A.F."/>
            <person name="Nichols A."/>
            <person name="Cepeda A.J."/>
            <person name="Yan W."/>
            <person name="Fan B."/>
            <person name="Jiang Y."/>
            <person name="Adhikari A."/>
            <person name="Zheng C.-J."/>
            <person name="Schuster L."/>
            <person name="Cowan T.M."/>
            <person name="Smanski M.J."/>
            <person name="Chevrette M.G."/>
            <person name="De Carvalho L.P.S."/>
            <person name="Shen B."/>
        </authorList>
    </citation>
    <scope>NUCLEOTIDE SEQUENCE [LARGE SCALE GENOMIC DNA]</scope>
    <source>
        <strain evidence="4 5">NPDC050545</strain>
    </source>
</reference>
<dbReference type="Pfam" id="PF05402">
    <property type="entry name" value="PqqD"/>
    <property type="match status" value="1"/>
</dbReference>
<evidence type="ECO:0000313" key="5">
    <source>
        <dbReference type="Proteomes" id="UP001612741"/>
    </source>
</evidence>
<keyword evidence="3" id="KW-0884">PQQ biosynthesis</keyword>
<accession>A0ABW7YXL1</accession>
<dbReference type="Proteomes" id="UP001612741">
    <property type="component" value="Unassembled WGS sequence"/>
</dbReference>
<dbReference type="InterPro" id="IPR022479">
    <property type="entry name" value="PqqD_bac"/>
</dbReference>
<dbReference type="Gene3D" id="1.10.10.1150">
    <property type="entry name" value="Coenzyme PQQ synthesis protein D (PqqD)"/>
    <property type="match status" value="1"/>
</dbReference>
<gene>
    <name evidence="4" type="primary">pqqD</name>
    <name evidence="4" type="ORF">ACIBG2_25035</name>
</gene>
<name>A0ABW7YXL1_9ACTN</name>
<evidence type="ECO:0000256" key="3">
    <source>
        <dbReference type="ARBA" id="ARBA00022905"/>
    </source>
</evidence>
<evidence type="ECO:0000313" key="4">
    <source>
        <dbReference type="EMBL" id="MFI6500665.1"/>
    </source>
</evidence>
<organism evidence="4 5">
    <name type="scientific">Nonomuraea typhae</name>
    <dbReference type="NCBI Taxonomy" id="2603600"/>
    <lineage>
        <taxon>Bacteria</taxon>
        <taxon>Bacillati</taxon>
        <taxon>Actinomycetota</taxon>
        <taxon>Actinomycetes</taxon>
        <taxon>Streptosporangiales</taxon>
        <taxon>Streptosporangiaceae</taxon>
        <taxon>Nonomuraea</taxon>
    </lineage>
</organism>